<protein>
    <recommendedName>
        <fullName evidence="3">Subtilisin</fullName>
    </recommendedName>
</protein>
<organism evidence="1 2">
    <name type="scientific">Cyclotella atomus</name>
    <dbReference type="NCBI Taxonomy" id="382360"/>
    <lineage>
        <taxon>Eukaryota</taxon>
        <taxon>Sar</taxon>
        <taxon>Stramenopiles</taxon>
        <taxon>Ochrophyta</taxon>
        <taxon>Bacillariophyta</taxon>
        <taxon>Coscinodiscophyceae</taxon>
        <taxon>Thalassiosirophycidae</taxon>
        <taxon>Stephanodiscales</taxon>
        <taxon>Stephanodiscaceae</taxon>
        <taxon>Cyclotella</taxon>
    </lineage>
</organism>
<evidence type="ECO:0000313" key="1">
    <source>
        <dbReference type="EMBL" id="KAL3800495.1"/>
    </source>
</evidence>
<accession>A0ABD3QJV8</accession>
<name>A0ABD3QJV8_9STRA</name>
<comment type="caution">
    <text evidence="1">The sequence shown here is derived from an EMBL/GenBank/DDBJ whole genome shotgun (WGS) entry which is preliminary data.</text>
</comment>
<dbReference type="EMBL" id="JALLPJ020000157">
    <property type="protein sequence ID" value="KAL3800495.1"/>
    <property type="molecule type" value="Genomic_DNA"/>
</dbReference>
<dbReference type="AlphaFoldDB" id="A0ABD3QJV8"/>
<evidence type="ECO:0000313" key="2">
    <source>
        <dbReference type="Proteomes" id="UP001530400"/>
    </source>
</evidence>
<dbReference type="Proteomes" id="UP001530400">
    <property type="component" value="Unassembled WGS sequence"/>
</dbReference>
<gene>
    <name evidence="1" type="ORF">ACHAWO_000175</name>
</gene>
<keyword evidence="2" id="KW-1185">Reference proteome</keyword>
<evidence type="ECO:0008006" key="3">
    <source>
        <dbReference type="Google" id="ProtNLM"/>
    </source>
</evidence>
<sequence length="148" mass="16094">MKSESALVSPYVTAAELEEAKSVHLVKGLHSSREWIDIISKFNASRGIRSVANDVSPYVFMDSDGDVPHVETGEDEYHDASADVVSSALKGARALQMLSSSRLESLRALLPVVNLFGTVKEEVLADEEIQDAEAPYLAWSPPSIRCCS</sequence>
<reference evidence="1 2" key="1">
    <citation type="submission" date="2024-10" db="EMBL/GenBank/DDBJ databases">
        <title>Updated reference genomes for cyclostephanoid diatoms.</title>
        <authorList>
            <person name="Roberts W.R."/>
            <person name="Alverson A.J."/>
        </authorList>
    </citation>
    <scope>NUCLEOTIDE SEQUENCE [LARGE SCALE GENOMIC DNA]</scope>
    <source>
        <strain evidence="1 2">AJA010-31</strain>
    </source>
</reference>
<proteinExistence type="predicted"/>